<evidence type="ECO:0000313" key="1">
    <source>
        <dbReference type="EMBL" id="KAK2777769.1"/>
    </source>
</evidence>
<proteinExistence type="predicted"/>
<comment type="caution">
    <text evidence="1">The sequence shown here is derived from an EMBL/GenBank/DDBJ whole genome shotgun (WGS) entry which is preliminary data.</text>
</comment>
<evidence type="ECO:0000313" key="2">
    <source>
        <dbReference type="Proteomes" id="UP001281614"/>
    </source>
</evidence>
<gene>
    <name evidence="1" type="ORF">CKAH01_11966</name>
</gene>
<reference evidence="1" key="1">
    <citation type="submission" date="2023-02" db="EMBL/GenBank/DDBJ databases">
        <title>Colletotrichum kahawae CIFC_Que2 genome sequencing and assembly.</title>
        <authorList>
            <person name="Baroncelli R."/>
        </authorList>
    </citation>
    <scope>NUCLEOTIDE SEQUENCE</scope>
    <source>
        <strain evidence="1">CIFC_Que2</strain>
    </source>
</reference>
<dbReference type="AlphaFoldDB" id="A0AAD9YSD2"/>
<organism evidence="1 2">
    <name type="scientific">Colletotrichum kahawae</name>
    <name type="common">Coffee berry disease fungus</name>
    <dbReference type="NCBI Taxonomy" id="34407"/>
    <lineage>
        <taxon>Eukaryota</taxon>
        <taxon>Fungi</taxon>
        <taxon>Dikarya</taxon>
        <taxon>Ascomycota</taxon>
        <taxon>Pezizomycotina</taxon>
        <taxon>Sordariomycetes</taxon>
        <taxon>Hypocreomycetidae</taxon>
        <taxon>Glomerellales</taxon>
        <taxon>Glomerellaceae</taxon>
        <taxon>Colletotrichum</taxon>
        <taxon>Colletotrichum gloeosporioides species complex</taxon>
    </lineage>
</organism>
<dbReference type="Proteomes" id="UP001281614">
    <property type="component" value="Unassembled WGS sequence"/>
</dbReference>
<sequence>MMTPALRKTPQLLTSYLDPSIASPSSFNNLPLVNSKAQQPSTASLAVSFVSDQDFSLRKTRHIVNAIPPPAAEVA</sequence>
<accession>A0AAD9YSD2</accession>
<protein>
    <submittedName>
        <fullName evidence="1">Uncharacterized protein</fullName>
    </submittedName>
</protein>
<name>A0AAD9YSD2_COLKA</name>
<keyword evidence="2" id="KW-1185">Reference proteome</keyword>
<dbReference type="EMBL" id="VYYT01000016">
    <property type="protein sequence ID" value="KAK2777769.1"/>
    <property type="molecule type" value="Genomic_DNA"/>
</dbReference>